<gene>
    <name evidence="4" type="ORF">BDP27DRAFT_1416197</name>
</gene>
<evidence type="ECO:0008006" key="6">
    <source>
        <dbReference type="Google" id="ProtNLM"/>
    </source>
</evidence>
<protein>
    <recommendedName>
        <fullName evidence="6">Transmembrane protein</fullName>
    </recommendedName>
</protein>
<evidence type="ECO:0000313" key="5">
    <source>
        <dbReference type="Proteomes" id="UP000772434"/>
    </source>
</evidence>
<feature type="chain" id="PRO_5040502276" description="Transmembrane protein" evidence="3">
    <location>
        <begin position="20"/>
        <end position="267"/>
    </location>
</feature>
<dbReference type="AlphaFoldDB" id="A0A9P5Q424"/>
<sequence>MVLIFILFPLVPFFEFVAGHPQLLPRASSVTIFAIEPVISGVNPTFVDGTEWVQPIGTSSDGSVTTFILENVVTTSDLETVSGSTVLTIATETGSDTIAVSASGYAYSYFTTPTAGGAAQLGGEIRCFVTAAVSGECIEEEVLDDGMTATTTVTGDAITKVLAISTVTTPSITQQSTSSVGSQTPLGPLLGGLLGGLVALATATFAVVFFCRRWSRCSKLPTVDIEPFFALGPSNTTTHTKLSSIPGNSTHSQHHPMPLPPMYRKRA</sequence>
<accession>A0A9P5Q424</accession>
<keyword evidence="5" id="KW-1185">Reference proteome</keyword>
<feature type="compositionally biased region" description="Polar residues" evidence="1">
    <location>
        <begin position="239"/>
        <end position="251"/>
    </location>
</feature>
<keyword evidence="2" id="KW-0472">Membrane</keyword>
<reference evidence="4" key="1">
    <citation type="submission" date="2020-11" db="EMBL/GenBank/DDBJ databases">
        <authorList>
            <consortium name="DOE Joint Genome Institute"/>
            <person name="Ahrendt S."/>
            <person name="Riley R."/>
            <person name="Andreopoulos W."/>
            <person name="Labutti K."/>
            <person name="Pangilinan J."/>
            <person name="Ruiz-Duenas F.J."/>
            <person name="Barrasa J.M."/>
            <person name="Sanchez-Garcia M."/>
            <person name="Camarero S."/>
            <person name="Miyauchi S."/>
            <person name="Serrano A."/>
            <person name="Linde D."/>
            <person name="Babiker R."/>
            <person name="Drula E."/>
            <person name="Ayuso-Fernandez I."/>
            <person name="Pacheco R."/>
            <person name="Padilla G."/>
            <person name="Ferreira P."/>
            <person name="Barriuso J."/>
            <person name="Kellner H."/>
            <person name="Castanera R."/>
            <person name="Alfaro M."/>
            <person name="Ramirez L."/>
            <person name="Pisabarro A.G."/>
            <person name="Kuo A."/>
            <person name="Tritt A."/>
            <person name="Lipzen A."/>
            <person name="He G."/>
            <person name="Yan M."/>
            <person name="Ng V."/>
            <person name="Cullen D."/>
            <person name="Martin F."/>
            <person name="Rosso M.-N."/>
            <person name="Henrissat B."/>
            <person name="Hibbett D."/>
            <person name="Martinez A.T."/>
            <person name="Grigoriev I.V."/>
        </authorList>
    </citation>
    <scope>NUCLEOTIDE SEQUENCE</scope>
    <source>
        <strain evidence="4">AH 40177</strain>
    </source>
</reference>
<dbReference type="OrthoDB" id="2962003at2759"/>
<proteinExistence type="predicted"/>
<keyword evidence="2" id="KW-0812">Transmembrane</keyword>
<evidence type="ECO:0000256" key="1">
    <source>
        <dbReference type="SAM" id="MobiDB-lite"/>
    </source>
</evidence>
<feature type="region of interest" description="Disordered" evidence="1">
    <location>
        <begin position="239"/>
        <end position="267"/>
    </location>
</feature>
<organism evidence="4 5">
    <name type="scientific">Rhodocollybia butyracea</name>
    <dbReference type="NCBI Taxonomy" id="206335"/>
    <lineage>
        <taxon>Eukaryota</taxon>
        <taxon>Fungi</taxon>
        <taxon>Dikarya</taxon>
        <taxon>Basidiomycota</taxon>
        <taxon>Agaricomycotina</taxon>
        <taxon>Agaricomycetes</taxon>
        <taxon>Agaricomycetidae</taxon>
        <taxon>Agaricales</taxon>
        <taxon>Marasmiineae</taxon>
        <taxon>Omphalotaceae</taxon>
        <taxon>Rhodocollybia</taxon>
    </lineage>
</organism>
<dbReference type="EMBL" id="JADNRY010000013">
    <property type="protein sequence ID" value="KAF9074308.1"/>
    <property type="molecule type" value="Genomic_DNA"/>
</dbReference>
<name>A0A9P5Q424_9AGAR</name>
<dbReference type="Proteomes" id="UP000772434">
    <property type="component" value="Unassembled WGS sequence"/>
</dbReference>
<keyword evidence="3" id="KW-0732">Signal</keyword>
<evidence type="ECO:0000256" key="2">
    <source>
        <dbReference type="SAM" id="Phobius"/>
    </source>
</evidence>
<comment type="caution">
    <text evidence="4">The sequence shown here is derived from an EMBL/GenBank/DDBJ whole genome shotgun (WGS) entry which is preliminary data.</text>
</comment>
<evidence type="ECO:0000256" key="3">
    <source>
        <dbReference type="SAM" id="SignalP"/>
    </source>
</evidence>
<feature type="signal peptide" evidence="3">
    <location>
        <begin position="1"/>
        <end position="19"/>
    </location>
</feature>
<keyword evidence="2" id="KW-1133">Transmembrane helix</keyword>
<feature type="transmembrane region" description="Helical" evidence="2">
    <location>
        <begin position="189"/>
        <end position="211"/>
    </location>
</feature>
<evidence type="ECO:0000313" key="4">
    <source>
        <dbReference type="EMBL" id="KAF9074308.1"/>
    </source>
</evidence>